<organism evidence="1 2">
    <name type="scientific">Populus alba</name>
    <name type="common">White poplar</name>
    <dbReference type="NCBI Taxonomy" id="43335"/>
    <lineage>
        <taxon>Eukaryota</taxon>
        <taxon>Viridiplantae</taxon>
        <taxon>Streptophyta</taxon>
        <taxon>Embryophyta</taxon>
        <taxon>Tracheophyta</taxon>
        <taxon>Spermatophyta</taxon>
        <taxon>Magnoliopsida</taxon>
        <taxon>eudicotyledons</taxon>
        <taxon>Gunneridae</taxon>
        <taxon>Pentapetalae</taxon>
        <taxon>rosids</taxon>
        <taxon>fabids</taxon>
        <taxon>Malpighiales</taxon>
        <taxon>Salicaceae</taxon>
        <taxon>Saliceae</taxon>
        <taxon>Populus</taxon>
    </lineage>
</organism>
<keyword evidence="2" id="KW-1185">Reference proteome</keyword>
<reference evidence="1 2" key="1">
    <citation type="journal article" date="2024" name="Plant Biotechnol. J.">
        <title>Genome and CRISPR/Cas9 system of a widespread forest tree (Populus alba) in the world.</title>
        <authorList>
            <person name="Liu Y.J."/>
            <person name="Jiang P.F."/>
            <person name="Han X.M."/>
            <person name="Li X.Y."/>
            <person name="Wang H.M."/>
            <person name="Wang Y.J."/>
            <person name="Wang X.X."/>
            <person name="Zeng Q.Y."/>
        </authorList>
    </citation>
    <scope>NUCLEOTIDE SEQUENCE [LARGE SCALE GENOMIC DNA]</scope>
    <source>
        <strain evidence="2">cv. PAL-ZL1</strain>
    </source>
</reference>
<evidence type="ECO:0000313" key="1">
    <source>
        <dbReference type="EMBL" id="KAL3598305.1"/>
    </source>
</evidence>
<evidence type="ECO:0000313" key="2">
    <source>
        <dbReference type="Proteomes" id="UP000309997"/>
    </source>
</evidence>
<proteinExistence type="predicted"/>
<comment type="caution">
    <text evidence="1">The sequence shown here is derived from an EMBL/GenBank/DDBJ whole genome shotgun (WGS) entry which is preliminary data.</text>
</comment>
<name>A0ACC4CL75_POPAL</name>
<accession>A0ACC4CL75</accession>
<sequence>MTSPPSLPGVVPCAPLKIMHVIDDYIQDVAIAAEREPPRGRKQYMTCSKATSTTKAGQLAKINVVVLYEGSDSIKVFWFARVAPSLACVAPFVACSVEPLLAFANLLCVVLLLFVVAYASLSAAFMLFPAAGFLVC</sequence>
<protein>
    <submittedName>
        <fullName evidence="1">Uncharacterized protein</fullName>
    </submittedName>
</protein>
<dbReference type="Proteomes" id="UP000309997">
    <property type="component" value="Unassembled WGS sequence"/>
</dbReference>
<dbReference type="EMBL" id="RCHU02000003">
    <property type="protein sequence ID" value="KAL3598305.1"/>
    <property type="molecule type" value="Genomic_DNA"/>
</dbReference>
<gene>
    <name evidence="1" type="ORF">D5086_006223</name>
</gene>